<organism evidence="1 2">
    <name type="scientific">Ascidiaceihabitans donghaensis</name>
    <dbReference type="NCBI Taxonomy" id="1510460"/>
    <lineage>
        <taxon>Bacteria</taxon>
        <taxon>Pseudomonadati</taxon>
        <taxon>Pseudomonadota</taxon>
        <taxon>Alphaproteobacteria</taxon>
        <taxon>Rhodobacterales</taxon>
        <taxon>Paracoccaceae</taxon>
        <taxon>Ascidiaceihabitans</taxon>
    </lineage>
</organism>
<dbReference type="Gene3D" id="2.60.200.60">
    <property type="match status" value="1"/>
</dbReference>
<dbReference type="EMBL" id="OMOR01000003">
    <property type="protein sequence ID" value="SPH27526.1"/>
    <property type="molecule type" value="Genomic_DNA"/>
</dbReference>
<dbReference type="AlphaFoldDB" id="A0A2R8BPL9"/>
<accession>A0A2R8BPL9</accession>
<gene>
    <name evidence="1" type="ORF">ASD8599_03992</name>
</gene>
<name>A0A2R8BPL9_9RHOB</name>
<keyword evidence="2" id="KW-1185">Reference proteome</keyword>
<reference evidence="1 2" key="1">
    <citation type="submission" date="2018-03" db="EMBL/GenBank/DDBJ databases">
        <authorList>
            <person name="Keele B.F."/>
        </authorList>
    </citation>
    <scope>NUCLEOTIDE SEQUENCE [LARGE SCALE GENOMIC DNA]</scope>
    <source>
        <strain evidence="1 2">CECT 8599</strain>
    </source>
</reference>
<dbReference type="OrthoDB" id="197187at2"/>
<dbReference type="Pfam" id="PF05488">
    <property type="entry name" value="PAAR_motif"/>
    <property type="match status" value="1"/>
</dbReference>
<dbReference type="InterPro" id="IPR008727">
    <property type="entry name" value="PAAR_motif"/>
</dbReference>
<protein>
    <submittedName>
        <fullName evidence="1">Uncharacterized protein</fullName>
    </submittedName>
</protein>
<proteinExistence type="predicted"/>
<sequence length="85" mass="8292">MLPVARLGDKHVCPAHGPNAIVSGGTALVDNRPVARVGDACGCGATIVVGSSMSTNDGKPVAYLGSATSHGGVIVQGSPTAKTLP</sequence>
<dbReference type="CDD" id="cd14743">
    <property type="entry name" value="PAAR_CT_1"/>
    <property type="match status" value="1"/>
</dbReference>
<evidence type="ECO:0000313" key="2">
    <source>
        <dbReference type="Proteomes" id="UP000244880"/>
    </source>
</evidence>
<dbReference type="RefSeq" id="WP_108830467.1">
    <property type="nucleotide sequence ID" value="NZ_OMOR01000003.1"/>
</dbReference>
<dbReference type="Proteomes" id="UP000244880">
    <property type="component" value="Unassembled WGS sequence"/>
</dbReference>
<evidence type="ECO:0000313" key="1">
    <source>
        <dbReference type="EMBL" id="SPH27526.1"/>
    </source>
</evidence>